<organism evidence="1 2">
    <name type="scientific">Mammaliicoccus lentus</name>
    <name type="common">Staphylococcus lentus</name>
    <dbReference type="NCBI Taxonomy" id="42858"/>
    <lineage>
        <taxon>Bacteria</taxon>
        <taxon>Bacillati</taxon>
        <taxon>Bacillota</taxon>
        <taxon>Bacilli</taxon>
        <taxon>Bacillales</taxon>
        <taxon>Staphylococcaceae</taxon>
        <taxon>Mammaliicoccus</taxon>
    </lineage>
</organism>
<evidence type="ECO:0000313" key="2">
    <source>
        <dbReference type="Proteomes" id="UP000770161"/>
    </source>
</evidence>
<dbReference type="InterPro" id="IPR006379">
    <property type="entry name" value="HAD-SF_hydro_IIB"/>
</dbReference>
<dbReference type="PANTHER" id="PTHR10000">
    <property type="entry name" value="PHOSPHOSERINE PHOSPHATASE"/>
    <property type="match status" value="1"/>
</dbReference>
<evidence type="ECO:0000313" key="1">
    <source>
        <dbReference type="EMBL" id="MBU6112568.1"/>
    </source>
</evidence>
<dbReference type="NCBIfam" id="TIGR01484">
    <property type="entry name" value="HAD-SF-IIB"/>
    <property type="match status" value="1"/>
</dbReference>
<dbReference type="PANTHER" id="PTHR10000:SF8">
    <property type="entry name" value="HAD SUPERFAMILY HYDROLASE-LIKE, TYPE 3"/>
    <property type="match status" value="1"/>
</dbReference>
<dbReference type="RefSeq" id="WP_216683213.1">
    <property type="nucleotide sequence ID" value="NZ_CP188069.1"/>
</dbReference>
<keyword evidence="2" id="KW-1185">Reference proteome</keyword>
<accession>A0ABS6GUE2</accession>
<dbReference type="GO" id="GO:0016787">
    <property type="term" value="F:hydrolase activity"/>
    <property type="evidence" value="ECO:0007669"/>
    <property type="project" value="UniProtKB-KW"/>
</dbReference>
<dbReference type="InterPro" id="IPR000150">
    <property type="entry name" value="Cof"/>
</dbReference>
<proteinExistence type="predicted"/>
<comment type="caution">
    <text evidence="1">The sequence shown here is derived from an EMBL/GenBank/DDBJ whole genome shotgun (WGS) entry which is preliminary data.</text>
</comment>
<dbReference type="NCBIfam" id="TIGR00099">
    <property type="entry name" value="Cof-subfamily"/>
    <property type="match status" value="1"/>
</dbReference>
<sequence length="265" mass="30135">MNIKLVVTDMDGTFLNKYSDFDREGFKELKNNLDAKNIRFVFCTGKQCERVENIVGDLSHDTFIIGDSATRIKYNGELLYTATIQNELGLRIINTIKDKDNSQTIIACTEEVAYVLESISEEERKFVHGSYQNVDYIKDFEEIKCDFLKITVHDAKGNCMKTAEEINYFENEVYIVASEDYWIDITDLGVNKGTTINRIQSILNIDPAETIAFGDGLNDIDLFKSAKYKVAMDNAYPELKKEANLIAINHNDSGVIKTLNLLLSF</sequence>
<dbReference type="SFLD" id="SFLDG01140">
    <property type="entry name" value="C2.B:_Phosphomannomutase_and_P"/>
    <property type="match status" value="1"/>
</dbReference>
<keyword evidence="1" id="KW-0378">Hydrolase</keyword>
<dbReference type="SFLD" id="SFLDS00003">
    <property type="entry name" value="Haloacid_Dehalogenase"/>
    <property type="match status" value="1"/>
</dbReference>
<gene>
    <name evidence="1" type="ORF">KQ656_01295</name>
</gene>
<dbReference type="EMBL" id="JAHLZN010000001">
    <property type="protein sequence ID" value="MBU6112568.1"/>
    <property type="molecule type" value="Genomic_DNA"/>
</dbReference>
<dbReference type="Proteomes" id="UP000770161">
    <property type="component" value="Unassembled WGS sequence"/>
</dbReference>
<dbReference type="Pfam" id="PF08282">
    <property type="entry name" value="Hydrolase_3"/>
    <property type="match status" value="1"/>
</dbReference>
<reference evidence="1 2" key="1">
    <citation type="submission" date="2021-06" db="EMBL/GenBank/DDBJ databases">
        <title>Staphylococcus lentus K169 genome sequencing.</title>
        <authorList>
            <person name="Sundareshan S."/>
            <person name="Akhila D.S."/>
            <person name="Prachi D."/>
            <person name="Sivakumar R."/>
            <person name="Rajendhran J."/>
            <person name="Isloor S."/>
            <person name="Hegde N.R."/>
        </authorList>
    </citation>
    <scope>NUCLEOTIDE SEQUENCE [LARGE SCALE GENOMIC DNA]</scope>
    <source>
        <strain evidence="1 2">K169</strain>
    </source>
</reference>
<name>A0ABS6GUE2_MAMLE</name>
<protein>
    <submittedName>
        <fullName evidence="1">HAD family hydrolase</fullName>
    </submittedName>
</protein>